<evidence type="ECO:0000256" key="8">
    <source>
        <dbReference type="RuleBase" id="RU365015"/>
    </source>
</evidence>
<dbReference type="PANTHER" id="PTHR43101:SF1">
    <property type="entry name" value="BETA-FRUCTOSIDASE"/>
    <property type="match status" value="1"/>
</dbReference>
<dbReference type="InterPro" id="IPR018053">
    <property type="entry name" value="Glyco_hydro_32_AS"/>
</dbReference>
<dbReference type="AlphaFoldDB" id="A0A1X4JLQ4"/>
<comment type="similarity">
    <text evidence="2 8">Belongs to the glycosyl hydrolase 32 family.</text>
</comment>
<dbReference type="GO" id="GO:0005737">
    <property type="term" value="C:cytoplasm"/>
    <property type="evidence" value="ECO:0007669"/>
    <property type="project" value="UniProtKB-SubCell"/>
</dbReference>
<comment type="catalytic activity">
    <reaction evidence="8">
        <text>Hydrolysis of terminal non-reducing beta-D-fructofuranoside residues in beta-D-fructofuranosides.</text>
        <dbReference type="EC" id="3.2.1.26"/>
    </reaction>
</comment>
<comment type="pathway">
    <text evidence="1 8">Glycan biosynthesis; sucrose metabolism.</text>
</comment>
<gene>
    <name evidence="10" type="ORF">B9D04_03565</name>
</gene>
<dbReference type="UniPathway" id="UPA00238"/>
<dbReference type="InterPro" id="IPR013148">
    <property type="entry name" value="Glyco_hydro_32_N"/>
</dbReference>
<sequence>MIIGDTEEFEQYHIYPEYGLINDPNGLIFFNKQYHVFYQWNPNALDHTYKVWAHVVSDDLVNWRRMPIAIAPSLPEDRSGVYSGTTLVKDGRLYAFYTGNVRNDAGESVASFQMAAVSDDGIHFEKIGKLFDQPSGYTRHVRDPKVFERDGHFFMLLGAQKLDLTGDIIAYESTDLSNWTFLGSILGEQVTAYRGYMMECPDILTIDGQDVLMFSPQGLPAQGDRLQNIHNTGYVLGKFDSTSGLFEVTSDFEELDQGFEFYASQTLQHAGRHFLWGWAGMMPSDREKTLPTRQAGWAHVLSLPRELRLVGGRLRQYAIAELGEFRQATPDKITGPGLWRLTADTWQVNLTATMIVQRDWHTVTIKRIAWESGETEIRQAKVSGDVLLVVDNDVVELYTTSGDAVMTARYFD</sequence>
<evidence type="ECO:0000256" key="4">
    <source>
        <dbReference type="ARBA" id="ARBA00019623"/>
    </source>
</evidence>
<keyword evidence="8" id="KW-0963">Cytoplasm</keyword>
<dbReference type="SMART" id="SM00640">
    <property type="entry name" value="Glyco_32"/>
    <property type="match status" value="1"/>
</dbReference>
<protein>
    <recommendedName>
        <fullName evidence="4 8">Sucrose-6-phosphate hydrolase</fullName>
        <ecNumber evidence="3 8">3.2.1.26</ecNumber>
    </recommendedName>
    <alternativeName>
        <fullName evidence="7 8">Invertase</fullName>
    </alternativeName>
</protein>
<dbReference type="InterPro" id="IPR006232">
    <property type="entry name" value="Suc6P_hydrolase"/>
</dbReference>
<dbReference type="CDD" id="cd18623">
    <property type="entry name" value="GH32_ScrB-like"/>
    <property type="match status" value="1"/>
</dbReference>
<evidence type="ECO:0000256" key="6">
    <source>
        <dbReference type="ARBA" id="ARBA00023295"/>
    </source>
</evidence>
<name>A0A1X4JLQ4_9LACO</name>
<accession>A0A1X4JLQ4</accession>
<evidence type="ECO:0000256" key="2">
    <source>
        <dbReference type="ARBA" id="ARBA00009902"/>
    </source>
</evidence>
<dbReference type="EMBL" id="NDXJ01000005">
    <property type="protein sequence ID" value="OSP89608.1"/>
    <property type="molecule type" value="Genomic_DNA"/>
</dbReference>
<evidence type="ECO:0000256" key="7">
    <source>
        <dbReference type="ARBA" id="ARBA00033367"/>
    </source>
</evidence>
<dbReference type="SUPFAM" id="SSF75005">
    <property type="entry name" value="Arabinanase/levansucrase/invertase"/>
    <property type="match status" value="1"/>
</dbReference>
<dbReference type="RefSeq" id="WP_085637940.1">
    <property type="nucleotide sequence ID" value="NZ_NDXJ01000005.1"/>
</dbReference>
<proteinExistence type="inferred from homology"/>
<dbReference type="PANTHER" id="PTHR43101">
    <property type="entry name" value="BETA-FRUCTOSIDASE"/>
    <property type="match status" value="1"/>
</dbReference>
<dbReference type="GO" id="GO:0004564">
    <property type="term" value="F:beta-fructofuranosidase activity"/>
    <property type="evidence" value="ECO:0007669"/>
    <property type="project" value="UniProtKB-EC"/>
</dbReference>
<reference evidence="10 11" key="1">
    <citation type="submission" date="2017-04" db="EMBL/GenBank/DDBJ databases">
        <title>The genome sequence of Weissella cibaria isolated from wild Drosophila.</title>
        <authorList>
            <person name="Ricks N.J."/>
            <person name="Carroll C."/>
            <person name="Walters A."/>
            <person name="Newell P.D."/>
            <person name="Chaston J.M."/>
        </authorList>
    </citation>
    <scope>NUCLEOTIDE SEQUENCE [LARGE SCALE GENOMIC DNA]</scope>
    <source>
        <strain evidence="10 11">DmW_103</strain>
    </source>
</reference>
<keyword evidence="8" id="KW-0119">Carbohydrate metabolism</keyword>
<feature type="domain" description="Glycosyl hydrolase family 32 N-terminal" evidence="9">
    <location>
        <begin position="13"/>
        <end position="316"/>
    </location>
</feature>
<evidence type="ECO:0000256" key="3">
    <source>
        <dbReference type="ARBA" id="ARBA00012758"/>
    </source>
</evidence>
<comment type="function">
    <text evidence="8">Enables the bacterium to metabolize sucrose as a sole carbon source.</text>
</comment>
<dbReference type="InterPro" id="IPR001362">
    <property type="entry name" value="Glyco_hydro_32"/>
</dbReference>
<comment type="subcellular location">
    <subcellularLocation>
        <location evidence="8">Cytoplasm</location>
    </subcellularLocation>
</comment>
<dbReference type="GO" id="GO:0005985">
    <property type="term" value="P:sucrose metabolic process"/>
    <property type="evidence" value="ECO:0007669"/>
    <property type="project" value="UniProtKB-UniPathway"/>
</dbReference>
<organism evidence="10 11">
    <name type="scientific">Weissella cibaria</name>
    <dbReference type="NCBI Taxonomy" id="137591"/>
    <lineage>
        <taxon>Bacteria</taxon>
        <taxon>Bacillati</taxon>
        <taxon>Bacillota</taxon>
        <taxon>Bacilli</taxon>
        <taxon>Lactobacillales</taxon>
        <taxon>Lactobacillaceae</taxon>
        <taxon>Weissella</taxon>
    </lineage>
</organism>
<dbReference type="InterPro" id="IPR023296">
    <property type="entry name" value="Glyco_hydro_beta-prop_sf"/>
</dbReference>
<evidence type="ECO:0000313" key="11">
    <source>
        <dbReference type="Proteomes" id="UP000193588"/>
    </source>
</evidence>
<evidence type="ECO:0000259" key="9">
    <source>
        <dbReference type="Pfam" id="PF00251"/>
    </source>
</evidence>
<dbReference type="Pfam" id="PF00251">
    <property type="entry name" value="Glyco_hydro_32N"/>
    <property type="match status" value="1"/>
</dbReference>
<dbReference type="NCBIfam" id="TIGR01322">
    <property type="entry name" value="scrB_fam"/>
    <property type="match status" value="1"/>
</dbReference>
<evidence type="ECO:0000313" key="10">
    <source>
        <dbReference type="EMBL" id="OSP89608.1"/>
    </source>
</evidence>
<keyword evidence="6 8" id="KW-0326">Glycosidase</keyword>
<comment type="caution">
    <text evidence="10">The sequence shown here is derived from an EMBL/GenBank/DDBJ whole genome shotgun (WGS) entry which is preliminary data.</text>
</comment>
<dbReference type="EC" id="3.2.1.26" evidence="3 8"/>
<evidence type="ECO:0000256" key="1">
    <source>
        <dbReference type="ARBA" id="ARBA00004914"/>
    </source>
</evidence>
<evidence type="ECO:0000256" key="5">
    <source>
        <dbReference type="ARBA" id="ARBA00022801"/>
    </source>
</evidence>
<dbReference type="PROSITE" id="PS00609">
    <property type="entry name" value="GLYCOSYL_HYDROL_F32"/>
    <property type="match status" value="1"/>
</dbReference>
<dbReference type="Proteomes" id="UP000193588">
    <property type="component" value="Unassembled WGS sequence"/>
</dbReference>
<dbReference type="InterPro" id="IPR051214">
    <property type="entry name" value="GH32_Enzymes"/>
</dbReference>
<keyword evidence="5 8" id="KW-0378">Hydrolase</keyword>
<dbReference type="Gene3D" id="2.115.10.20">
    <property type="entry name" value="Glycosyl hydrolase domain, family 43"/>
    <property type="match status" value="1"/>
</dbReference>